<comment type="similarity">
    <text evidence="1">Belongs to the 'GDSL' lipolytic enzyme family.</text>
</comment>
<dbReference type="GO" id="GO:0016298">
    <property type="term" value="F:lipase activity"/>
    <property type="evidence" value="ECO:0007669"/>
    <property type="project" value="TreeGrafter"/>
</dbReference>
<dbReference type="Proteomes" id="UP000655225">
    <property type="component" value="Unassembled WGS sequence"/>
</dbReference>
<comment type="caution">
    <text evidence="3">The sequence shown here is derived from an EMBL/GenBank/DDBJ whole genome shotgun (WGS) entry which is preliminary data.</text>
</comment>
<proteinExistence type="inferred from homology"/>
<dbReference type="EMBL" id="JABCRI010000004">
    <property type="protein sequence ID" value="KAF8406822.1"/>
    <property type="molecule type" value="Genomic_DNA"/>
</dbReference>
<evidence type="ECO:0008006" key="5">
    <source>
        <dbReference type="Google" id="ProtNLM"/>
    </source>
</evidence>
<evidence type="ECO:0000313" key="3">
    <source>
        <dbReference type="EMBL" id="KAF8406822.1"/>
    </source>
</evidence>
<dbReference type="Pfam" id="PF00657">
    <property type="entry name" value="Lipase_GDSL"/>
    <property type="match status" value="1"/>
</dbReference>
<dbReference type="InterPro" id="IPR044552">
    <property type="entry name" value="GLIP1-5/GLL25"/>
</dbReference>
<dbReference type="AlphaFoldDB" id="A0A834ZQZ1"/>
<evidence type="ECO:0000256" key="2">
    <source>
        <dbReference type="ARBA" id="ARBA00022729"/>
    </source>
</evidence>
<dbReference type="InterPro" id="IPR001087">
    <property type="entry name" value="GDSL"/>
</dbReference>
<keyword evidence="4" id="KW-1185">Reference proteome</keyword>
<protein>
    <recommendedName>
        <fullName evidence="5">GDSL esterase/lipase 1-like</fullName>
    </recommendedName>
</protein>
<sequence>MVLFLLLWQEIYKKGGRKFGFVNLAPLGCLPRTRILKPENKGECMEELTTLANKALSQLLETLEDQLNGFKYSNFDLFNSLIQRMNHPSKYGFKEGKAASCGTGPFRRFPNCGGKGAVKEYQLCDNASEYMYFDSAHPTERANKQFAELMWSGTPKVVAPYNLKVLFENV</sequence>
<keyword evidence="2" id="KW-0732">Signal</keyword>
<name>A0A834ZQZ1_TETSI</name>
<dbReference type="InterPro" id="IPR036514">
    <property type="entry name" value="SGNH_hydro_sf"/>
</dbReference>
<accession>A0A834ZQZ1</accession>
<organism evidence="3 4">
    <name type="scientific">Tetracentron sinense</name>
    <name type="common">Spur-leaf</name>
    <dbReference type="NCBI Taxonomy" id="13715"/>
    <lineage>
        <taxon>Eukaryota</taxon>
        <taxon>Viridiplantae</taxon>
        <taxon>Streptophyta</taxon>
        <taxon>Embryophyta</taxon>
        <taxon>Tracheophyta</taxon>
        <taxon>Spermatophyta</taxon>
        <taxon>Magnoliopsida</taxon>
        <taxon>Trochodendrales</taxon>
        <taxon>Trochodendraceae</taxon>
        <taxon>Tetracentron</taxon>
    </lineage>
</organism>
<gene>
    <name evidence="3" type="ORF">HHK36_005943</name>
</gene>
<dbReference type="Gene3D" id="3.40.50.1110">
    <property type="entry name" value="SGNH hydrolase"/>
    <property type="match status" value="1"/>
</dbReference>
<evidence type="ECO:0000313" key="4">
    <source>
        <dbReference type="Proteomes" id="UP000655225"/>
    </source>
</evidence>
<reference evidence="3 4" key="1">
    <citation type="submission" date="2020-04" db="EMBL/GenBank/DDBJ databases">
        <title>Plant Genome Project.</title>
        <authorList>
            <person name="Zhang R.-G."/>
        </authorList>
    </citation>
    <scope>NUCLEOTIDE SEQUENCE [LARGE SCALE GENOMIC DNA]</scope>
    <source>
        <strain evidence="3">YNK0</strain>
        <tissue evidence="3">Leaf</tissue>
    </source>
</reference>
<evidence type="ECO:0000256" key="1">
    <source>
        <dbReference type="ARBA" id="ARBA00008668"/>
    </source>
</evidence>
<dbReference type="PANTHER" id="PTHR45966">
    <property type="entry name" value="GDSL-LIKE LIPASE/ACYLHYDROLASE"/>
    <property type="match status" value="1"/>
</dbReference>
<dbReference type="OMA" id="KEYELCH"/>
<dbReference type="PANTHER" id="PTHR45966:SF1">
    <property type="entry name" value="GDSL ESTERASE_LIPASE 1-RELATED"/>
    <property type="match status" value="1"/>
</dbReference>
<dbReference type="OrthoDB" id="1600564at2759"/>